<dbReference type="GO" id="GO:0017148">
    <property type="term" value="P:negative regulation of translation"/>
    <property type="evidence" value="ECO:0007669"/>
    <property type="project" value="UniProtKB-UniRule"/>
</dbReference>
<proteinExistence type="inferred from homology"/>
<dbReference type="NCBIfam" id="TIGR00090">
    <property type="entry name" value="rsfS_iojap_ybeB"/>
    <property type="match status" value="1"/>
</dbReference>
<comment type="function">
    <text evidence="2">Functions as a ribosomal silencing factor. Interacts with ribosomal protein uL14 (rplN), blocking formation of intersubunit bridge B8. Prevents association of the 30S and 50S ribosomal subunits and the formation of functional ribosomes, thus repressing translation.</text>
</comment>
<dbReference type="GO" id="GO:0043023">
    <property type="term" value="F:ribosomal large subunit binding"/>
    <property type="evidence" value="ECO:0007669"/>
    <property type="project" value="TreeGrafter"/>
</dbReference>
<sequence length="119" mass="13942">METKQSIDHLMKQIVNHIEEKQGDETIVLNLNDISSMCDYFIISSASSERQLKAIADEIKNELEEKNIFPNHVEGMREARWILMDYGDIVIHLFLKEDREYYGLETIWKDAPIVNIDTL</sequence>
<evidence type="ECO:0000256" key="2">
    <source>
        <dbReference type="HAMAP-Rule" id="MF_01477"/>
    </source>
</evidence>
<keyword evidence="2" id="KW-0810">Translation regulation</keyword>
<dbReference type="GO" id="GO:0090071">
    <property type="term" value="P:negative regulation of ribosome biogenesis"/>
    <property type="evidence" value="ECO:0007669"/>
    <property type="project" value="UniProtKB-UniRule"/>
</dbReference>
<keyword evidence="2" id="KW-0678">Repressor</keyword>
<dbReference type="SUPFAM" id="SSF81301">
    <property type="entry name" value="Nucleotidyltransferase"/>
    <property type="match status" value="1"/>
</dbReference>
<accession>A0A1H3NE07</accession>
<dbReference type="Gene3D" id="3.30.460.10">
    <property type="entry name" value="Beta Polymerase, domain 2"/>
    <property type="match status" value="1"/>
</dbReference>
<reference evidence="3 4" key="1">
    <citation type="submission" date="2016-10" db="EMBL/GenBank/DDBJ databases">
        <authorList>
            <person name="de Groot N.N."/>
        </authorList>
    </citation>
    <scope>NUCLEOTIDE SEQUENCE [LARGE SCALE GENOMIC DNA]</scope>
    <source>
        <strain evidence="3 4">APO</strain>
    </source>
</reference>
<comment type="similarity">
    <text evidence="1 2">Belongs to the Iojap/RsfS family.</text>
</comment>
<dbReference type="PANTHER" id="PTHR21043">
    <property type="entry name" value="IOJAP SUPERFAMILY ORTHOLOG"/>
    <property type="match status" value="1"/>
</dbReference>
<protein>
    <recommendedName>
        <fullName evidence="2">Ribosomal silencing factor RsfS</fullName>
    </recommendedName>
</protein>
<gene>
    <name evidence="2" type="primary">rsfS</name>
    <name evidence="3" type="ORF">SAMN05192546_10561</name>
</gene>
<dbReference type="InterPro" id="IPR043519">
    <property type="entry name" value="NT_sf"/>
</dbReference>
<dbReference type="GO" id="GO:0042256">
    <property type="term" value="P:cytosolic ribosome assembly"/>
    <property type="evidence" value="ECO:0007669"/>
    <property type="project" value="UniProtKB-UniRule"/>
</dbReference>
<comment type="subcellular location">
    <subcellularLocation>
        <location evidence="2">Cytoplasm</location>
    </subcellularLocation>
</comment>
<dbReference type="EMBL" id="FNPV01000005">
    <property type="protein sequence ID" value="SDY86695.1"/>
    <property type="molecule type" value="Genomic_DNA"/>
</dbReference>
<dbReference type="InterPro" id="IPR004394">
    <property type="entry name" value="Iojap/RsfS/C7orf30"/>
</dbReference>
<comment type="subunit">
    <text evidence="2">Interacts with ribosomal protein uL14 (rplN).</text>
</comment>
<dbReference type="STRING" id="159292.SAMN05192546_10561"/>
<dbReference type="Pfam" id="PF02410">
    <property type="entry name" value="RsfS"/>
    <property type="match status" value="1"/>
</dbReference>
<name>A0A1H3NE07_9FIRM</name>
<dbReference type="HAMAP" id="MF_01477">
    <property type="entry name" value="Iojap_RsfS"/>
    <property type="match status" value="1"/>
</dbReference>
<dbReference type="GO" id="GO:0005737">
    <property type="term" value="C:cytoplasm"/>
    <property type="evidence" value="ECO:0007669"/>
    <property type="project" value="UniProtKB-SubCell"/>
</dbReference>
<dbReference type="AlphaFoldDB" id="A0A1H3NE07"/>
<evidence type="ECO:0000313" key="3">
    <source>
        <dbReference type="EMBL" id="SDY86695.1"/>
    </source>
</evidence>
<evidence type="ECO:0000313" key="4">
    <source>
        <dbReference type="Proteomes" id="UP000199230"/>
    </source>
</evidence>
<dbReference type="RefSeq" id="WP_242870072.1">
    <property type="nucleotide sequence ID" value="NZ_FNPV01000005.1"/>
</dbReference>
<dbReference type="PANTHER" id="PTHR21043:SF0">
    <property type="entry name" value="MITOCHONDRIAL ASSEMBLY OF RIBOSOMAL LARGE SUBUNIT PROTEIN 1"/>
    <property type="match status" value="1"/>
</dbReference>
<organism evidence="3 4">
    <name type="scientific">Tindallia californiensis</name>
    <dbReference type="NCBI Taxonomy" id="159292"/>
    <lineage>
        <taxon>Bacteria</taxon>
        <taxon>Bacillati</taxon>
        <taxon>Bacillota</taxon>
        <taxon>Clostridia</taxon>
        <taxon>Peptostreptococcales</taxon>
        <taxon>Tindalliaceae</taxon>
        <taxon>Tindallia</taxon>
    </lineage>
</organism>
<dbReference type="Proteomes" id="UP000199230">
    <property type="component" value="Unassembled WGS sequence"/>
</dbReference>
<evidence type="ECO:0000256" key="1">
    <source>
        <dbReference type="ARBA" id="ARBA00010574"/>
    </source>
</evidence>
<keyword evidence="2" id="KW-0963">Cytoplasm</keyword>
<keyword evidence="4" id="KW-1185">Reference proteome</keyword>